<dbReference type="AlphaFoldDB" id="A0A176TE43"/>
<gene>
    <name evidence="5" type="ORF">LPB303_04155</name>
</gene>
<dbReference type="Gene3D" id="1.10.287.130">
    <property type="match status" value="1"/>
</dbReference>
<dbReference type="SUPFAM" id="SSF55781">
    <property type="entry name" value="GAF domain-like"/>
    <property type="match status" value="1"/>
</dbReference>
<dbReference type="Gene3D" id="3.30.450.40">
    <property type="match status" value="1"/>
</dbReference>
<evidence type="ECO:0000313" key="5">
    <source>
        <dbReference type="EMBL" id="OAD46114.1"/>
    </source>
</evidence>
<dbReference type="STRING" id="1333662.LPB303_04155"/>
<reference evidence="5 6" key="1">
    <citation type="submission" date="2016-02" db="EMBL/GenBank/DDBJ databases">
        <title>Draft genome sequence of Polaribacter atrinae KACC17473.</title>
        <authorList>
            <person name="Shin S.-K."/>
            <person name="Yi H."/>
        </authorList>
    </citation>
    <scope>NUCLEOTIDE SEQUENCE [LARGE SCALE GENOMIC DNA]</scope>
    <source>
        <strain evidence="5 6">KACC 17473</strain>
    </source>
</reference>
<dbReference type="InterPro" id="IPR003018">
    <property type="entry name" value="GAF"/>
</dbReference>
<dbReference type="Pfam" id="PF02518">
    <property type="entry name" value="HATPase_c"/>
    <property type="match status" value="1"/>
</dbReference>
<dbReference type="PRINTS" id="PR00344">
    <property type="entry name" value="BCTRLSENSOR"/>
</dbReference>
<accession>A0A176TE43</accession>
<keyword evidence="3" id="KW-0597">Phosphoprotein</keyword>
<keyword evidence="5" id="KW-0418">Kinase</keyword>
<dbReference type="EMBL" id="LVWE01000005">
    <property type="protein sequence ID" value="OAD46114.1"/>
    <property type="molecule type" value="Genomic_DNA"/>
</dbReference>
<dbReference type="Gene3D" id="3.30.565.10">
    <property type="entry name" value="Histidine kinase-like ATPase, C-terminal domain"/>
    <property type="match status" value="1"/>
</dbReference>
<feature type="domain" description="Histidine kinase" evidence="4">
    <location>
        <begin position="189"/>
        <end position="402"/>
    </location>
</feature>
<sequence length="404" mass="46006">MEVARIPQNEKERLDVLKNYNILDSLPEEEYDAITKIASIICNTSIALVSIIDENRQWFKSAHGIEGVTETPREVAFCSHAILDPNELFIINDASKDKRFFDNPLTVNAPNVIFYAGAPLNSSEGVPLGTLCVIDNKPKILTDNQKDSLKLLPKQVVVLLELRKKNNELSTSNSEVKKLNEQLNNFAYRLTHDLKSPINGVSFLLDVLKEDHISLFKNTGAEEYIGLISDRVVYIDTLINEILNYSKVTSENIVFEHFNLKLFLDSIIANIDFENKIRLDTSHLNVDLFSSKIGLLQVFQNLISNSRKFFDEEKSIITVSFKEDLESYYFIYEDNGPGIEEKYFKKVFEMFETLGSTDDNNTGIGLATVQSRVKRLGGNVGLKHRENNKKGVCFYFNILKKKKN</sequence>
<evidence type="ECO:0000256" key="2">
    <source>
        <dbReference type="ARBA" id="ARBA00012438"/>
    </source>
</evidence>
<dbReference type="InterPro" id="IPR005467">
    <property type="entry name" value="His_kinase_dom"/>
</dbReference>
<dbReference type="Pfam" id="PF00512">
    <property type="entry name" value="HisKA"/>
    <property type="match status" value="1"/>
</dbReference>
<dbReference type="PROSITE" id="PS50109">
    <property type="entry name" value="HIS_KIN"/>
    <property type="match status" value="1"/>
</dbReference>
<dbReference type="SUPFAM" id="SSF47384">
    <property type="entry name" value="Homodimeric domain of signal transducing histidine kinase"/>
    <property type="match status" value="1"/>
</dbReference>
<dbReference type="InterPro" id="IPR029016">
    <property type="entry name" value="GAF-like_dom_sf"/>
</dbReference>
<dbReference type="Proteomes" id="UP000076923">
    <property type="component" value="Unassembled WGS sequence"/>
</dbReference>
<dbReference type="PANTHER" id="PTHR43102:SF2">
    <property type="entry name" value="GAF DOMAIN-CONTAINING PROTEIN"/>
    <property type="match status" value="1"/>
</dbReference>
<organism evidence="5 6">
    <name type="scientific">Polaribacter atrinae</name>
    <dbReference type="NCBI Taxonomy" id="1333662"/>
    <lineage>
        <taxon>Bacteria</taxon>
        <taxon>Pseudomonadati</taxon>
        <taxon>Bacteroidota</taxon>
        <taxon>Flavobacteriia</taxon>
        <taxon>Flavobacteriales</taxon>
        <taxon>Flavobacteriaceae</taxon>
    </lineage>
</organism>
<evidence type="ECO:0000256" key="3">
    <source>
        <dbReference type="ARBA" id="ARBA00022553"/>
    </source>
</evidence>
<dbReference type="GO" id="GO:0000155">
    <property type="term" value="F:phosphorelay sensor kinase activity"/>
    <property type="evidence" value="ECO:0007669"/>
    <property type="project" value="InterPro"/>
</dbReference>
<dbReference type="SMART" id="SM00388">
    <property type="entry name" value="HisKA"/>
    <property type="match status" value="1"/>
</dbReference>
<dbReference type="Pfam" id="PF01590">
    <property type="entry name" value="GAF"/>
    <property type="match status" value="1"/>
</dbReference>
<comment type="catalytic activity">
    <reaction evidence="1">
        <text>ATP + protein L-histidine = ADP + protein N-phospho-L-histidine.</text>
        <dbReference type="EC" id="2.7.13.3"/>
    </reaction>
</comment>
<dbReference type="SUPFAM" id="SSF55874">
    <property type="entry name" value="ATPase domain of HSP90 chaperone/DNA topoisomerase II/histidine kinase"/>
    <property type="match status" value="1"/>
</dbReference>
<dbReference type="InterPro" id="IPR003594">
    <property type="entry name" value="HATPase_dom"/>
</dbReference>
<dbReference type="InterPro" id="IPR036890">
    <property type="entry name" value="HATPase_C_sf"/>
</dbReference>
<evidence type="ECO:0000313" key="6">
    <source>
        <dbReference type="Proteomes" id="UP000076923"/>
    </source>
</evidence>
<proteinExistence type="predicted"/>
<protein>
    <recommendedName>
        <fullName evidence="2">histidine kinase</fullName>
        <ecNumber evidence="2">2.7.13.3</ecNumber>
    </recommendedName>
</protein>
<dbReference type="RefSeq" id="WP_068448401.1">
    <property type="nucleotide sequence ID" value="NZ_CP150660.1"/>
</dbReference>
<keyword evidence="6" id="KW-1185">Reference proteome</keyword>
<evidence type="ECO:0000256" key="1">
    <source>
        <dbReference type="ARBA" id="ARBA00000085"/>
    </source>
</evidence>
<name>A0A176TE43_9FLAO</name>
<dbReference type="OrthoDB" id="9811889at2"/>
<dbReference type="SMART" id="SM00387">
    <property type="entry name" value="HATPase_c"/>
    <property type="match status" value="1"/>
</dbReference>
<dbReference type="InterPro" id="IPR003661">
    <property type="entry name" value="HisK_dim/P_dom"/>
</dbReference>
<dbReference type="PANTHER" id="PTHR43102">
    <property type="entry name" value="SLR1143 PROTEIN"/>
    <property type="match status" value="1"/>
</dbReference>
<evidence type="ECO:0000259" key="4">
    <source>
        <dbReference type="PROSITE" id="PS50109"/>
    </source>
</evidence>
<comment type="caution">
    <text evidence="5">The sequence shown here is derived from an EMBL/GenBank/DDBJ whole genome shotgun (WGS) entry which is preliminary data.</text>
</comment>
<dbReference type="EC" id="2.7.13.3" evidence="2"/>
<keyword evidence="5" id="KW-0808">Transferase</keyword>
<dbReference type="InterPro" id="IPR036097">
    <property type="entry name" value="HisK_dim/P_sf"/>
</dbReference>
<dbReference type="CDD" id="cd00082">
    <property type="entry name" value="HisKA"/>
    <property type="match status" value="1"/>
</dbReference>
<dbReference type="InterPro" id="IPR004358">
    <property type="entry name" value="Sig_transdc_His_kin-like_C"/>
</dbReference>